<dbReference type="Proteomes" id="UP001163046">
    <property type="component" value="Unassembled WGS sequence"/>
</dbReference>
<dbReference type="InterPro" id="IPR043502">
    <property type="entry name" value="DNA/RNA_pol_sf"/>
</dbReference>
<dbReference type="Gene3D" id="3.30.70.270">
    <property type="match status" value="1"/>
</dbReference>
<dbReference type="EMBL" id="MU827311">
    <property type="protein sequence ID" value="KAJ7360092.1"/>
    <property type="molecule type" value="Genomic_DNA"/>
</dbReference>
<protein>
    <submittedName>
        <fullName evidence="2">Uncharacterized protein</fullName>
    </submittedName>
</protein>
<dbReference type="SUPFAM" id="SSF56672">
    <property type="entry name" value="DNA/RNA polymerases"/>
    <property type="match status" value="1"/>
</dbReference>
<comment type="caution">
    <text evidence="2">The sequence shown here is derived from an EMBL/GenBank/DDBJ whole genome shotgun (WGS) entry which is preliminary data.</text>
</comment>
<dbReference type="AlphaFoldDB" id="A0A9W9YNI0"/>
<feature type="compositionally biased region" description="Basic and acidic residues" evidence="1">
    <location>
        <begin position="48"/>
        <end position="71"/>
    </location>
</feature>
<organism evidence="2 3">
    <name type="scientific">Desmophyllum pertusum</name>
    <dbReference type="NCBI Taxonomy" id="174260"/>
    <lineage>
        <taxon>Eukaryota</taxon>
        <taxon>Metazoa</taxon>
        <taxon>Cnidaria</taxon>
        <taxon>Anthozoa</taxon>
        <taxon>Hexacorallia</taxon>
        <taxon>Scleractinia</taxon>
        <taxon>Caryophylliina</taxon>
        <taxon>Caryophylliidae</taxon>
        <taxon>Desmophyllum</taxon>
    </lineage>
</organism>
<gene>
    <name evidence="2" type="ORF">OS493_018076</name>
</gene>
<keyword evidence="3" id="KW-1185">Reference proteome</keyword>
<sequence>MAGYLNSFIKNYAAIAAALYQLTRKETKFHWGKEEEENTRQHHNQQSKGDDATQNREVGHGDVRQPGKDQADPLDYCCQQSYREDRTKLRALGQDQDQAITERDILVSIDEQHD</sequence>
<dbReference type="OrthoDB" id="1430630at2759"/>
<feature type="region of interest" description="Disordered" evidence="1">
    <location>
        <begin position="31"/>
        <end position="75"/>
    </location>
</feature>
<dbReference type="InterPro" id="IPR043128">
    <property type="entry name" value="Rev_trsase/Diguanyl_cyclase"/>
</dbReference>
<accession>A0A9W9YNI0</accession>
<evidence type="ECO:0000313" key="2">
    <source>
        <dbReference type="EMBL" id="KAJ7360092.1"/>
    </source>
</evidence>
<name>A0A9W9YNI0_9CNID</name>
<proteinExistence type="predicted"/>
<reference evidence="2" key="1">
    <citation type="submission" date="2023-01" db="EMBL/GenBank/DDBJ databases">
        <title>Genome assembly of the deep-sea coral Lophelia pertusa.</title>
        <authorList>
            <person name="Herrera S."/>
            <person name="Cordes E."/>
        </authorList>
    </citation>
    <scope>NUCLEOTIDE SEQUENCE</scope>
    <source>
        <strain evidence="2">USNM1676648</strain>
        <tissue evidence="2">Polyp</tissue>
    </source>
</reference>
<evidence type="ECO:0000256" key="1">
    <source>
        <dbReference type="SAM" id="MobiDB-lite"/>
    </source>
</evidence>
<evidence type="ECO:0000313" key="3">
    <source>
        <dbReference type="Proteomes" id="UP001163046"/>
    </source>
</evidence>